<reference evidence="2 3" key="1">
    <citation type="submission" date="2018-01" db="EMBL/GenBank/DDBJ databases">
        <title>Genome sequence of Iodobacter sp. strain PCH194 isolated from Indian Trans-Himalaya.</title>
        <authorList>
            <person name="Kumar V."/>
            <person name="Thakur V."/>
            <person name="Kumar S."/>
            <person name="Singh D."/>
        </authorList>
    </citation>
    <scope>NUCLEOTIDE SEQUENCE [LARGE SCALE GENOMIC DNA]</scope>
    <source>
        <strain evidence="2 3">PCH194</strain>
    </source>
</reference>
<evidence type="ECO:0000313" key="2">
    <source>
        <dbReference type="EMBL" id="QBC44058.1"/>
    </source>
</evidence>
<gene>
    <name evidence="2" type="ORF">C1H71_11305</name>
</gene>
<organism evidence="2 3">
    <name type="scientific">Iodobacter fluviatilis</name>
    <dbReference type="NCBI Taxonomy" id="537"/>
    <lineage>
        <taxon>Bacteria</taxon>
        <taxon>Pseudomonadati</taxon>
        <taxon>Pseudomonadota</taxon>
        <taxon>Betaproteobacteria</taxon>
        <taxon>Neisseriales</taxon>
        <taxon>Chitinibacteraceae</taxon>
        <taxon>Iodobacter</taxon>
    </lineage>
</organism>
<dbReference type="EMBL" id="CP025781">
    <property type="protein sequence ID" value="QBC44058.1"/>
    <property type="molecule type" value="Genomic_DNA"/>
</dbReference>
<dbReference type="KEGG" id="ifl:C1H71_11305"/>
<evidence type="ECO:0000313" key="3">
    <source>
        <dbReference type="Proteomes" id="UP000515917"/>
    </source>
</evidence>
<dbReference type="AlphaFoldDB" id="A0A7G3GA68"/>
<proteinExistence type="predicted"/>
<accession>A0A7G3GA68</accession>
<dbReference type="InterPro" id="IPR041687">
    <property type="entry name" value="HTH_46"/>
</dbReference>
<name>A0A7G3GA68_9NEIS</name>
<dbReference type="RefSeq" id="WP_130106613.1">
    <property type="nucleotide sequence ID" value="NZ_CP025781.1"/>
</dbReference>
<evidence type="ECO:0000259" key="1">
    <source>
        <dbReference type="Pfam" id="PF15977"/>
    </source>
</evidence>
<protein>
    <recommendedName>
        <fullName evidence="1">IprA winged helix-turn-helix domain-containing protein</fullName>
    </recommendedName>
</protein>
<keyword evidence="3" id="KW-1185">Reference proteome</keyword>
<feature type="domain" description="IprA winged helix-turn-helix" evidence="1">
    <location>
        <begin position="139"/>
        <end position="207"/>
    </location>
</feature>
<dbReference type="Pfam" id="PF15977">
    <property type="entry name" value="HTH_46"/>
    <property type="match status" value="1"/>
</dbReference>
<dbReference type="Proteomes" id="UP000515917">
    <property type="component" value="Chromosome"/>
</dbReference>
<sequence length="209" mass="23780">MIISNEFYNSWKMPPKAATEILQSTIRSNGRMRKYLEGSVVKAEDIKGKIISVESGNLILKLDDGFVVAHANNGFIIGSLELYSIYSISVMESAIIYECESDVINLSDENEISNAAHKYLTWVMSCLSVRMYILASTDAYLKIKFTLEWLNYSPAIYKESITLIKFICDRTRLSKAHVHMVLKQLKEGGYIEVNNGYLIEIVKKIPDKF</sequence>